<accession>A0A3M8DYI2</accession>
<keyword evidence="3" id="KW-1185">Reference proteome</keyword>
<name>A0A3M8DYI2_9BACL</name>
<dbReference type="OrthoDB" id="9793216at2"/>
<protein>
    <submittedName>
        <fullName evidence="2">DinB family protein</fullName>
    </submittedName>
</protein>
<dbReference type="Gene3D" id="1.20.120.450">
    <property type="entry name" value="dinb family like domain"/>
    <property type="match status" value="1"/>
</dbReference>
<evidence type="ECO:0000313" key="3">
    <source>
        <dbReference type="Proteomes" id="UP000271031"/>
    </source>
</evidence>
<evidence type="ECO:0000313" key="2">
    <source>
        <dbReference type="EMBL" id="RNB92605.1"/>
    </source>
</evidence>
<comment type="caution">
    <text evidence="2">The sequence shown here is derived from an EMBL/GenBank/DDBJ whole genome shotgun (WGS) entry which is preliminary data.</text>
</comment>
<proteinExistence type="predicted"/>
<dbReference type="EMBL" id="RHHQ01000002">
    <property type="protein sequence ID" value="RNB92605.1"/>
    <property type="molecule type" value="Genomic_DNA"/>
</dbReference>
<dbReference type="Pfam" id="PF12867">
    <property type="entry name" value="DinB_2"/>
    <property type="match status" value="1"/>
</dbReference>
<reference evidence="2 3" key="1">
    <citation type="submission" date="2018-10" db="EMBL/GenBank/DDBJ databases">
        <title>Phylogenomics of Brevibacillus.</title>
        <authorList>
            <person name="Dunlap C."/>
        </authorList>
    </citation>
    <scope>NUCLEOTIDE SEQUENCE [LARGE SCALE GENOMIC DNA]</scope>
    <source>
        <strain evidence="2 3">JCM 15716</strain>
    </source>
</reference>
<dbReference type="Proteomes" id="UP000271031">
    <property type="component" value="Unassembled WGS sequence"/>
</dbReference>
<dbReference type="InterPro" id="IPR024775">
    <property type="entry name" value="DinB-like"/>
</dbReference>
<dbReference type="SUPFAM" id="SSF109854">
    <property type="entry name" value="DinB/YfiT-like putative metalloenzymes"/>
    <property type="match status" value="1"/>
</dbReference>
<dbReference type="RefSeq" id="WP_122915862.1">
    <property type="nucleotide sequence ID" value="NZ_RHHQ01000002.1"/>
</dbReference>
<sequence>MQEVIAKLEGLLADVPKRFVELDEEAAALRPLPEKWSKKEIIGHLCDSAINNLQRFIRAQFEPKPFALTPYAQNEWVLSQRYADIPTEELLTLWVSLNTQIVRVIGGITEEQQAYLCVVGDEPPFTLGWLIEDYVVHMEHHLKQIFGE</sequence>
<evidence type="ECO:0000259" key="1">
    <source>
        <dbReference type="Pfam" id="PF12867"/>
    </source>
</evidence>
<organism evidence="2 3">
    <name type="scientific">Brevibacillus fluminis</name>
    <dbReference type="NCBI Taxonomy" id="511487"/>
    <lineage>
        <taxon>Bacteria</taxon>
        <taxon>Bacillati</taxon>
        <taxon>Bacillota</taxon>
        <taxon>Bacilli</taxon>
        <taxon>Bacillales</taxon>
        <taxon>Paenibacillaceae</taxon>
        <taxon>Brevibacillus</taxon>
    </lineage>
</organism>
<dbReference type="AlphaFoldDB" id="A0A3M8DYI2"/>
<dbReference type="InterPro" id="IPR034660">
    <property type="entry name" value="DinB/YfiT-like"/>
</dbReference>
<gene>
    <name evidence="2" type="ORF">EDM56_00190</name>
</gene>
<feature type="domain" description="DinB-like" evidence="1">
    <location>
        <begin position="9"/>
        <end position="145"/>
    </location>
</feature>